<evidence type="ECO:0000313" key="2">
    <source>
        <dbReference type="Proteomes" id="UP000199675"/>
    </source>
</evidence>
<keyword evidence="2" id="KW-1185">Reference proteome</keyword>
<dbReference type="PANTHER" id="PTHR35271:SF1">
    <property type="entry name" value="ABC TRANSPORTER, SUBSTRATE-BINDING LIPOPROTEIN"/>
    <property type="match status" value="1"/>
</dbReference>
<dbReference type="Proteomes" id="UP000199675">
    <property type="component" value="Unassembled WGS sequence"/>
</dbReference>
<evidence type="ECO:0000313" key="1">
    <source>
        <dbReference type="EMBL" id="SDX41396.1"/>
    </source>
</evidence>
<dbReference type="InterPro" id="IPR007487">
    <property type="entry name" value="ABC_transpt-TYRBP-like"/>
</dbReference>
<gene>
    <name evidence="1" type="ORF">SAMN04487960_10932</name>
</gene>
<name>A0A1H3BHK9_9GAMM</name>
<reference evidence="1 2" key="1">
    <citation type="submission" date="2016-10" db="EMBL/GenBank/DDBJ databases">
        <authorList>
            <person name="de Groot N.N."/>
        </authorList>
    </citation>
    <scope>NUCLEOTIDE SEQUENCE [LARGE SCALE GENOMIC DNA]</scope>
    <source>
        <strain evidence="1 2">CGMCC 1.7059</strain>
    </source>
</reference>
<evidence type="ECO:0008006" key="3">
    <source>
        <dbReference type="Google" id="ProtNLM"/>
    </source>
</evidence>
<accession>A0A1H3BHK9</accession>
<proteinExistence type="predicted"/>
<dbReference type="EMBL" id="FNNE01000009">
    <property type="protein sequence ID" value="SDX41396.1"/>
    <property type="molecule type" value="Genomic_DNA"/>
</dbReference>
<dbReference type="AlphaFoldDB" id="A0A1H3BHK9"/>
<protein>
    <recommendedName>
        <fullName evidence="3">ABC transporter substrate binding protein</fullName>
    </recommendedName>
</protein>
<dbReference type="Gene3D" id="3.40.50.2300">
    <property type="match status" value="1"/>
</dbReference>
<sequence>MISTAAIPKHTNRKHGQALHALLFFVLSLLTSITVANEATDTTSSPFRYPVLVAGSDNTAFNLRFIDLLKQELGDGIQIMAFSPEAVEAYPEAPVVSLGNSALARVQQLPPRPPTLALMVTEDQFSRYRDRGRDRVSAVYYDAPLIRQALLGKLILPQASRVALLAQPGYEPQYDGLIQALANYDLKARVFTVRDAESLIGTLSRALSYGDFLLAVPDPVIFNPQTVKHILLTAYRRNRVVIGPGRAFVRAGVLASTFPPLEAIANAAAQQIMNYQQSGEFLPAFYPSGFGVEINHQVASSLNVPVPDEETLKEELQRLLQAADQGGSP</sequence>
<dbReference type="STRING" id="488533.SAMN04487960_10932"/>
<organism evidence="1 2">
    <name type="scientific">Marinobacter mobilis</name>
    <dbReference type="NCBI Taxonomy" id="488533"/>
    <lineage>
        <taxon>Bacteria</taxon>
        <taxon>Pseudomonadati</taxon>
        <taxon>Pseudomonadota</taxon>
        <taxon>Gammaproteobacteria</taxon>
        <taxon>Pseudomonadales</taxon>
        <taxon>Marinobacteraceae</taxon>
        <taxon>Marinobacter</taxon>
    </lineage>
</organism>
<dbReference type="PANTHER" id="PTHR35271">
    <property type="entry name" value="ABC TRANSPORTER, SUBSTRATE-BINDING LIPOPROTEIN-RELATED"/>
    <property type="match status" value="1"/>
</dbReference>